<keyword evidence="2" id="KW-0732">Signal</keyword>
<feature type="compositionally biased region" description="Basic and acidic residues" evidence="1">
    <location>
        <begin position="1141"/>
        <end position="1163"/>
    </location>
</feature>
<feature type="compositionally biased region" description="Polar residues" evidence="1">
    <location>
        <begin position="1014"/>
        <end position="1039"/>
    </location>
</feature>
<feature type="signal peptide" evidence="2">
    <location>
        <begin position="1"/>
        <end position="18"/>
    </location>
</feature>
<feature type="compositionally biased region" description="Low complexity" evidence="1">
    <location>
        <begin position="1373"/>
        <end position="1383"/>
    </location>
</feature>
<dbReference type="OrthoDB" id="10386605at2759"/>
<evidence type="ECO:0000256" key="1">
    <source>
        <dbReference type="SAM" id="MobiDB-lite"/>
    </source>
</evidence>
<feature type="region of interest" description="Disordered" evidence="1">
    <location>
        <begin position="1357"/>
        <end position="1433"/>
    </location>
</feature>
<feature type="region of interest" description="Disordered" evidence="1">
    <location>
        <begin position="1236"/>
        <end position="1269"/>
    </location>
</feature>
<organism evidence="3 4">
    <name type="scientific">Ceraceosorus bombacis</name>
    <dbReference type="NCBI Taxonomy" id="401625"/>
    <lineage>
        <taxon>Eukaryota</taxon>
        <taxon>Fungi</taxon>
        <taxon>Dikarya</taxon>
        <taxon>Basidiomycota</taxon>
        <taxon>Ustilaginomycotina</taxon>
        <taxon>Exobasidiomycetes</taxon>
        <taxon>Ceraceosorales</taxon>
        <taxon>Ceraceosoraceae</taxon>
        <taxon>Ceraceosorus</taxon>
    </lineage>
</organism>
<feature type="compositionally biased region" description="Basic and acidic residues" evidence="1">
    <location>
        <begin position="1681"/>
        <end position="1703"/>
    </location>
</feature>
<feature type="region of interest" description="Disordered" evidence="1">
    <location>
        <begin position="1453"/>
        <end position="1486"/>
    </location>
</feature>
<feature type="compositionally biased region" description="Basic and acidic residues" evidence="1">
    <location>
        <begin position="694"/>
        <end position="707"/>
    </location>
</feature>
<feature type="region of interest" description="Disordered" evidence="1">
    <location>
        <begin position="225"/>
        <end position="262"/>
    </location>
</feature>
<feature type="region of interest" description="Disordered" evidence="1">
    <location>
        <begin position="183"/>
        <end position="202"/>
    </location>
</feature>
<feature type="compositionally biased region" description="Low complexity" evidence="1">
    <location>
        <begin position="1239"/>
        <end position="1252"/>
    </location>
</feature>
<feature type="region of interest" description="Disordered" evidence="1">
    <location>
        <begin position="590"/>
        <end position="681"/>
    </location>
</feature>
<reference evidence="3 4" key="1">
    <citation type="submission" date="2014-09" db="EMBL/GenBank/DDBJ databases">
        <authorList>
            <person name="Magalhaes I.L.F."/>
            <person name="Oliveira U."/>
            <person name="Santos F.R."/>
            <person name="Vidigal T.H.D.A."/>
            <person name="Brescovit A.D."/>
            <person name="Santos A.J."/>
        </authorList>
    </citation>
    <scope>NUCLEOTIDE SEQUENCE [LARGE SCALE GENOMIC DNA]</scope>
</reference>
<feature type="region of interest" description="Disordered" evidence="1">
    <location>
        <begin position="429"/>
        <end position="484"/>
    </location>
</feature>
<feature type="chain" id="PRO_5006059716" evidence="2">
    <location>
        <begin position="19"/>
        <end position="1785"/>
    </location>
</feature>
<feature type="region of interest" description="Disordered" evidence="1">
    <location>
        <begin position="1594"/>
        <end position="1616"/>
    </location>
</feature>
<feature type="compositionally biased region" description="Polar residues" evidence="1">
    <location>
        <begin position="1401"/>
        <end position="1412"/>
    </location>
</feature>
<dbReference type="EMBL" id="CCYA01000269">
    <property type="protein sequence ID" value="CEH18071.1"/>
    <property type="molecule type" value="Genomic_DNA"/>
</dbReference>
<keyword evidence="4" id="KW-1185">Reference proteome</keyword>
<protein>
    <submittedName>
        <fullName evidence="3">Uncharacterized protein</fullName>
    </submittedName>
</protein>
<feature type="compositionally biased region" description="Pro residues" evidence="1">
    <location>
        <begin position="1602"/>
        <end position="1611"/>
    </location>
</feature>
<feature type="compositionally biased region" description="Basic and acidic residues" evidence="1">
    <location>
        <begin position="135"/>
        <end position="147"/>
    </location>
</feature>
<feature type="compositionally biased region" description="Low complexity" evidence="1">
    <location>
        <begin position="116"/>
        <end position="130"/>
    </location>
</feature>
<feature type="region of interest" description="Disordered" evidence="1">
    <location>
        <begin position="116"/>
        <end position="166"/>
    </location>
</feature>
<feature type="region of interest" description="Disordered" evidence="1">
    <location>
        <begin position="376"/>
        <end position="415"/>
    </location>
</feature>
<feature type="region of interest" description="Disordered" evidence="1">
    <location>
        <begin position="1652"/>
        <end position="1785"/>
    </location>
</feature>
<feature type="compositionally biased region" description="Polar residues" evidence="1">
    <location>
        <begin position="668"/>
        <end position="681"/>
    </location>
</feature>
<feature type="region of interest" description="Disordered" evidence="1">
    <location>
        <begin position="909"/>
        <end position="957"/>
    </location>
</feature>
<accession>A0A0P1BNP9</accession>
<sequence length="1785" mass="196447">MRLIAVLVALAFCQLTAAVLFGESGGPVASAHNALTRGKQMLAAWIHPSKGVALRKGAPKNQSPVSLLGCITCDSGVVDLKSNKHIRESSKKLEAEANSWASRASASDERSLYIYGSRTGSRKSSTSSSSHSRHRDGSGKGVRRTDHLLLGQSRPESPIPSRHDPHINNIFLGNSYWGRQSLTTPPKSAWGNPGSPTGPLRNEVGKQVFRSKSFKPATSFSFQPEVSSLSQHAHEPGSTSPDLTHFKRSGRKKPDLTPLNVPKRSEELQRRRVQIEAIMPISTEMTLLKRSNHGQVAFMMRNNLQRRLLKSGYARAKKALRAVGNMGCTGCGKAWSPPPSVADHYWRISSASFSDATRSRHSRSVSFSDMPTLLKESSLTPKDLPHLRNGGQISPSRLMQESPPRQPPNENFDDPEQWDRVWKWIPRPPRANPAESGPKAIPESIRLPLLPPRAPPRKFKRTSSAAGSASTVHPTTKLPPSSIPDLIKRGLTESLFKLCRGCTRPSAAEESGLAPLSPAHSDSPAFRRLTSAHMARMQHWTEHGRQPLHERPLQTETEDLRLSELPGPMSPRAKKTAIAAWARRQGKVPRLACGGTHETPWEEENLGHDRPVFDPWLLSPERRPPELQAGHNSQQHSFDTPHALSPTRLSDAGDGLRGGEASRHKTNDPSAASVRSSTLSDQNSLTALEAAFRKAEERANKSREKGTRATSSRRLVERTRDHVLAKRGLRSEQVLQKRFLGKLFSCFGGCKSSSPKFPQLPAGATDAEVKKFAGSLLGKTSTISGTRHRTHRRSHSVQILQKRLSRSLFACFGLCKAPLPPTGPQIRTTEAELLKVAADRKPHGATSSSHLAHAQRRDIVHILHRRFLKALFSCFMCKSGDSPKFPSIPQGASDAEVKRIAGSMLGKTSTISGTRHRTHRRGMEINELEGTAGRAEKRGENGQAPILQRPHSDFLQRRMRVQDVPDELEAEAEKRARLVTNNSSLSRFFGSASSAPQDGASTSQQVEHAVRKSYSGSSIDHSTRSTSYSENFSNDNGQSNGLWRSLSTRLFGGNRRLRSIGVTPTGERQARLQAALEDRRAAIAQSRRGANIHLQTHNSLSASTIASPSTLEDSTSAAQGNYARQHAAERINLDSSVSRYHLKDEQRNSHIERSTSQSRHDNEPSVQTKVDVDMPRSQAGGASVKGLTDQSGSIASHMANERLERRDQRTRLTLERRLLPDELEQLRRIASGINRLGESSSSSLTRSRSSARGQHYDSHTSPAGSLARTHEASYPSILESTRDTYTPGLGWFVHRTPSTTARNRRHGAVAAAVGAQVDRSRQQELDRLIHLDSGFNLPDHEYPRFRSDADIAALHGWHHTPSTSRSPVAPDNSQSGRRASSSSTPYERLMASHGGRHSEPHSVSTSSTQAESRNLRPDRGASPGSGSTPYERLMASYGDSSVHSVARGQEQLRENARPVTRHGRPKMDLESHDVPHHREEDDGRMEAQVHPAAWRVDEMTGDSANDIHHEMAHGVRAERHPDFVHKPGATGWAVSKHRLSRRNSGDDIALVKGEDGRRDFFSSQAKLTLEKRGLLGELFGCFRSSSGCCVGSYSRKAHQPHTPGPSEPGFPKPAEWGRAEIHTGDVPRRLEPQKSFDVKSLPMYAKLQQWRAEESAASGKGKATMPSSSHSPPRASLAEASHGEWRGDPDTMIVHEDSLRERTSTSNRRALPSEQAGSSAPTHNRRPSFDPDSIYIHKSMLPEVPHSLAGDPRMMLHSGSLRQLQESSSGRRSFSRSSSRSRRGG</sequence>
<feature type="region of interest" description="Disordered" evidence="1">
    <location>
        <begin position="694"/>
        <end position="715"/>
    </location>
</feature>
<proteinExistence type="predicted"/>
<feature type="region of interest" description="Disordered" evidence="1">
    <location>
        <begin position="1101"/>
        <end position="1207"/>
    </location>
</feature>
<feature type="compositionally biased region" description="Polar residues" evidence="1">
    <location>
        <begin position="462"/>
        <end position="474"/>
    </location>
</feature>
<feature type="compositionally biased region" description="Basic and acidic residues" evidence="1">
    <location>
        <begin position="1465"/>
        <end position="1486"/>
    </location>
</feature>
<feature type="compositionally biased region" description="Polar residues" evidence="1">
    <location>
        <begin position="225"/>
        <end position="242"/>
    </location>
</feature>
<feature type="compositionally biased region" description="Polar residues" evidence="1">
    <location>
        <begin position="1101"/>
        <end position="1119"/>
    </location>
</feature>
<evidence type="ECO:0000256" key="2">
    <source>
        <dbReference type="SAM" id="SignalP"/>
    </source>
</evidence>
<feature type="compositionally biased region" description="Low complexity" evidence="1">
    <location>
        <begin position="1767"/>
        <end position="1778"/>
    </location>
</feature>
<name>A0A0P1BNP9_9BASI</name>
<dbReference type="Proteomes" id="UP000054845">
    <property type="component" value="Unassembled WGS sequence"/>
</dbReference>
<evidence type="ECO:0000313" key="4">
    <source>
        <dbReference type="Proteomes" id="UP000054845"/>
    </source>
</evidence>
<evidence type="ECO:0000313" key="3">
    <source>
        <dbReference type="EMBL" id="CEH18071.1"/>
    </source>
</evidence>
<feature type="region of interest" description="Disordered" evidence="1">
    <location>
        <begin position="990"/>
        <end position="1039"/>
    </location>
</feature>